<dbReference type="AlphaFoldDB" id="A0A9W4X0Q9"/>
<proteinExistence type="predicted"/>
<dbReference type="Proteomes" id="UP001153678">
    <property type="component" value="Unassembled WGS sequence"/>
</dbReference>
<gene>
    <name evidence="1" type="ORF">FWILDA_LOCUS12681</name>
</gene>
<organism evidence="1 2">
    <name type="scientific">Funneliformis geosporum</name>
    <dbReference type="NCBI Taxonomy" id="1117311"/>
    <lineage>
        <taxon>Eukaryota</taxon>
        <taxon>Fungi</taxon>
        <taxon>Fungi incertae sedis</taxon>
        <taxon>Mucoromycota</taxon>
        <taxon>Glomeromycotina</taxon>
        <taxon>Glomeromycetes</taxon>
        <taxon>Glomerales</taxon>
        <taxon>Glomeraceae</taxon>
        <taxon>Funneliformis</taxon>
    </lineage>
</organism>
<evidence type="ECO:0000313" key="2">
    <source>
        <dbReference type="Proteomes" id="UP001153678"/>
    </source>
</evidence>
<comment type="caution">
    <text evidence="1">The sequence shown here is derived from an EMBL/GenBank/DDBJ whole genome shotgun (WGS) entry which is preliminary data.</text>
</comment>
<keyword evidence="2" id="KW-1185">Reference proteome</keyword>
<reference evidence="1" key="1">
    <citation type="submission" date="2022-08" db="EMBL/GenBank/DDBJ databases">
        <authorList>
            <person name="Kallberg Y."/>
            <person name="Tangrot J."/>
            <person name="Rosling A."/>
        </authorList>
    </citation>
    <scope>NUCLEOTIDE SEQUENCE</scope>
    <source>
        <strain evidence="1">Wild A</strain>
    </source>
</reference>
<evidence type="ECO:0000313" key="1">
    <source>
        <dbReference type="EMBL" id="CAI2186646.1"/>
    </source>
</evidence>
<dbReference type="EMBL" id="CAMKVN010004235">
    <property type="protein sequence ID" value="CAI2186646.1"/>
    <property type="molecule type" value="Genomic_DNA"/>
</dbReference>
<sequence>MAYYHVTAGHPSGSERIYFIRHNEKKKSSRNPDDWKVCMLIEVLNGLGGRVRRLAQAGLLVYSNWVASKSLEKVSDNAFVNIGHLQVNQLATGSGATPLHEASSRFE</sequence>
<name>A0A9W4X0Q9_9GLOM</name>
<protein>
    <submittedName>
        <fullName evidence="1">7248_t:CDS:1</fullName>
    </submittedName>
</protein>
<accession>A0A9W4X0Q9</accession>